<evidence type="ECO:0000313" key="2">
    <source>
        <dbReference type="RefSeq" id="XP_016463135.1"/>
    </source>
</evidence>
<dbReference type="OMA" id="RENEMLM"/>
<organism evidence="2">
    <name type="scientific">Nicotiana tabacum</name>
    <name type="common">Common tobacco</name>
    <dbReference type="NCBI Taxonomy" id="4097"/>
    <lineage>
        <taxon>Eukaryota</taxon>
        <taxon>Viridiplantae</taxon>
        <taxon>Streptophyta</taxon>
        <taxon>Embryophyta</taxon>
        <taxon>Tracheophyta</taxon>
        <taxon>Spermatophyta</taxon>
        <taxon>Magnoliopsida</taxon>
        <taxon>eudicotyledons</taxon>
        <taxon>Gunneridae</taxon>
        <taxon>Pentapetalae</taxon>
        <taxon>asterids</taxon>
        <taxon>lamiids</taxon>
        <taxon>Solanales</taxon>
        <taxon>Solanaceae</taxon>
        <taxon>Nicotianoideae</taxon>
        <taxon>Nicotianeae</taxon>
        <taxon>Nicotiana</taxon>
    </lineage>
</organism>
<reference evidence="2" key="1">
    <citation type="submission" date="2025-08" db="UniProtKB">
        <authorList>
            <consortium name="RefSeq"/>
        </authorList>
    </citation>
    <scope>IDENTIFICATION</scope>
</reference>
<name>A0A1S3ZF78_TOBAC</name>
<dbReference type="AlphaFoldDB" id="A0A1S3ZF78"/>
<feature type="region of interest" description="Disordered" evidence="1">
    <location>
        <begin position="1"/>
        <end position="23"/>
    </location>
</feature>
<dbReference type="OrthoDB" id="1740536at2759"/>
<dbReference type="KEGG" id="nta:107786200"/>
<gene>
    <name evidence="2" type="primary">LOC107786200</name>
</gene>
<dbReference type="PANTHER" id="PTHR33223:SF11">
    <property type="entry name" value="ELEMENT PROTEIN, PUTATIVE-RELATED"/>
    <property type="match status" value="1"/>
</dbReference>
<dbReference type="PaxDb" id="4097-A0A1S3ZF78"/>
<protein>
    <recommendedName>
        <fullName evidence="3">Reverse transcriptase domain-containing protein</fullName>
    </recommendedName>
</protein>
<dbReference type="RefSeq" id="XP_016463135.1">
    <property type="nucleotide sequence ID" value="XM_016607649.1"/>
</dbReference>
<proteinExistence type="predicted"/>
<dbReference type="PANTHER" id="PTHR33223">
    <property type="entry name" value="CCHC-TYPE DOMAIN-CONTAINING PROTEIN"/>
    <property type="match status" value="1"/>
</dbReference>
<evidence type="ECO:0008006" key="3">
    <source>
        <dbReference type="Google" id="ProtNLM"/>
    </source>
</evidence>
<feature type="region of interest" description="Disordered" evidence="1">
    <location>
        <begin position="162"/>
        <end position="190"/>
    </location>
</feature>
<evidence type="ECO:0000256" key="1">
    <source>
        <dbReference type="SAM" id="MobiDB-lite"/>
    </source>
</evidence>
<sequence length="318" mass="36451">MKIEDNDKKVETCNSRVDQIPGAPPILKGLDSKKFVQKPFPQSAAPKPISKKFRMPDISKYNRTIDPNEHITAYTCGIKGNDLEDDEIESVLLKNLGKLYLKAHAGAIKVSTRKFDVFKIKQRENEMLMEFVSRFQSEPMELPLVSDDWAGSRLNKERYQPYVEDQRNISRRNLPQNDRRANRGQSSRGLMSKTGFVRHLGPAEAPRLSEYNVSIDSSGIVSAIGKIRDTRWLKPIQTDASQRNPNLVCKYHGTHGHRTKDCRRLREEVARLFNEGHLHEFLNDQAKSDFRERDANMKNEPEEPQHVIHIIIGGVDVP</sequence>
<feature type="compositionally biased region" description="Basic and acidic residues" evidence="1">
    <location>
        <begin position="1"/>
        <end position="11"/>
    </location>
</feature>
<accession>A0A1S3ZF78</accession>